<keyword evidence="1" id="KW-0812">Transmembrane</keyword>
<proteinExistence type="predicted"/>
<keyword evidence="1" id="KW-0472">Membrane</keyword>
<keyword evidence="1" id="KW-1133">Transmembrane helix</keyword>
<evidence type="ECO:0000256" key="1">
    <source>
        <dbReference type="SAM" id="Phobius"/>
    </source>
</evidence>
<name>A0ABQ1J2I8_9PROT</name>
<comment type="caution">
    <text evidence="2">The sequence shown here is derived from an EMBL/GenBank/DDBJ whole genome shotgun (WGS) entry which is preliminary data.</text>
</comment>
<evidence type="ECO:0000313" key="2">
    <source>
        <dbReference type="EMBL" id="GGB57138.1"/>
    </source>
</evidence>
<dbReference type="Proteomes" id="UP000628854">
    <property type="component" value="Unassembled WGS sequence"/>
</dbReference>
<sequence length="158" mass="16633">MEEVAGLAASAAGGGLFGLVGTVLGRFAGFFEARQRQAHERARWRHETALLELQHRAHAAETEAEMALAETSGSWTGLAASIEAEAAIASSYRWVDAVRGLTRPLLTLLLWLIAGGIWLGADEAGRSAITDTATFAATAATLWWFGDRGPKQGGATGP</sequence>
<feature type="transmembrane region" description="Helical" evidence="1">
    <location>
        <begin position="6"/>
        <end position="31"/>
    </location>
</feature>
<reference evidence="3" key="1">
    <citation type="journal article" date="2019" name="Int. J. Syst. Evol. Microbiol.">
        <title>The Global Catalogue of Microorganisms (GCM) 10K type strain sequencing project: providing services to taxonomists for standard genome sequencing and annotation.</title>
        <authorList>
            <consortium name="The Broad Institute Genomics Platform"/>
            <consortium name="The Broad Institute Genome Sequencing Center for Infectious Disease"/>
            <person name="Wu L."/>
            <person name="Ma J."/>
        </authorList>
    </citation>
    <scope>NUCLEOTIDE SEQUENCE [LARGE SCALE GENOMIC DNA]</scope>
    <source>
        <strain evidence="3">CGMCC 1.15928</strain>
    </source>
</reference>
<evidence type="ECO:0000313" key="3">
    <source>
        <dbReference type="Proteomes" id="UP000628854"/>
    </source>
</evidence>
<evidence type="ECO:0008006" key="4">
    <source>
        <dbReference type="Google" id="ProtNLM"/>
    </source>
</evidence>
<protein>
    <recommendedName>
        <fullName evidence="4">DUF2937 family protein</fullName>
    </recommendedName>
</protein>
<gene>
    <name evidence="2" type="ORF">GCM10011503_01910</name>
</gene>
<keyword evidence="3" id="KW-1185">Reference proteome</keyword>
<dbReference type="RefSeq" id="WP_084394020.1">
    <property type="nucleotide sequence ID" value="NZ_BMKF01000001.1"/>
</dbReference>
<organism evidence="2 3">
    <name type="scientific">Henriciella pelagia</name>
    <dbReference type="NCBI Taxonomy" id="1977912"/>
    <lineage>
        <taxon>Bacteria</taxon>
        <taxon>Pseudomonadati</taxon>
        <taxon>Pseudomonadota</taxon>
        <taxon>Alphaproteobacteria</taxon>
        <taxon>Hyphomonadales</taxon>
        <taxon>Hyphomonadaceae</taxon>
        <taxon>Henriciella</taxon>
    </lineage>
</organism>
<accession>A0ABQ1J2I8</accession>
<dbReference type="EMBL" id="BMKF01000001">
    <property type="protein sequence ID" value="GGB57138.1"/>
    <property type="molecule type" value="Genomic_DNA"/>
</dbReference>